<evidence type="ECO:0000259" key="9">
    <source>
        <dbReference type="PROSITE" id="PS50991"/>
    </source>
</evidence>
<evidence type="ECO:0000256" key="4">
    <source>
        <dbReference type="ARBA" id="ARBA00020735"/>
    </source>
</evidence>
<evidence type="ECO:0000313" key="10">
    <source>
        <dbReference type="EMBL" id="ACQ93941.1"/>
    </source>
</evidence>
<dbReference type="STRING" id="595494.Tola_2344"/>
<dbReference type="Proteomes" id="UP000009073">
    <property type="component" value="Chromosome"/>
</dbReference>
<keyword evidence="5 7" id="KW-0808">Transferase</keyword>
<reference evidence="10 11" key="2">
    <citation type="journal article" date="2011" name="Stand. Genomic Sci.">
        <title>Complete genome sequence of Tolumonas auensis type strain (TA 4).</title>
        <authorList>
            <person name="Chertkov O."/>
            <person name="Copeland A."/>
            <person name="Lucas S."/>
            <person name="Lapidus A."/>
            <person name="Berry K.W."/>
            <person name="Detter J.C."/>
            <person name="Del Rio T.G."/>
            <person name="Hammon N."/>
            <person name="Dalin E."/>
            <person name="Tice H."/>
            <person name="Pitluck S."/>
            <person name="Richardson P."/>
            <person name="Bruce D."/>
            <person name="Goodwin L."/>
            <person name="Han C."/>
            <person name="Tapia R."/>
            <person name="Saunders E."/>
            <person name="Schmutz J."/>
            <person name="Brettin T."/>
            <person name="Larimer F."/>
            <person name="Land M."/>
            <person name="Hauser L."/>
            <person name="Spring S."/>
            <person name="Rohde M."/>
            <person name="Kyrpides N.C."/>
            <person name="Ivanova N."/>
            <person name="Goker M."/>
            <person name="Beller H.R."/>
            <person name="Klenk H.P."/>
            <person name="Woyke T."/>
        </authorList>
    </citation>
    <scope>NUCLEOTIDE SEQUENCE [LARGE SCALE GENOMIC DNA]</scope>
    <source>
        <strain evidence="11">DSM 9187 / TA4</strain>
    </source>
</reference>
<comment type="catalytic activity">
    <reaction evidence="6 8">
        <text>acetyl-CoA + 2-oxoglutarate + H2O = (2R)-homocitrate + CoA + H(+)</text>
        <dbReference type="Rhea" id="RHEA:12929"/>
        <dbReference type="ChEBI" id="CHEBI:15377"/>
        <dbReference type="ChEBI" id="CHEBI:15378"/>
        <dbReference type="ChEBI" id="CHEBI:16810"/>
        <dbReference type="ChEBI" id="CHEBI:57287"/>
        <dbReference type="ChEBI" id="CHEBI:57288"/>
        <dbReference type="ChEBI" id="CHEBI:58884"/>
        <dbReference type="EC" id="2.3.3.14"/>
    </reaction>
</comment>
<dbReference type="EMBL" id="CP001616">
    <property type="protein sequence ID" value="ACQ93941.1"/>
    <property type="molecule type" value="Genomic_DNA"/>
</dbReference>
<gene>
    <name evidence="10" type="ordered locus">Tola_2344</name>
</gene>
<evidence type="ECO:0000313" key="11">
    <source>
        <dbReference type="Proteomes" id="UP000009073"/>
    </source>
</evidence>
<evidence type="ECO:0000256" key="2">
    <source>
        <dbReference type="ARBA" id="ARBA00006154"/>
    </source>
</evidence>
<dbReference type="PROSITE" id="PS50991">
    <property type="entry name" value="PYR_CT"/>
    <property type="match status" value="1"/>
</dbReference>
<dbReference type="Pfam" id="PF22617">
    <property type="entry name" value="HCS_D2"/>
    <property type="match status" value="1"/>
</dbReference>
<dbReference type="GO" id="GO:0004410">
    <property type="term" value="F:homocitrate synthase activity"/>
    <property type="evidence" value="ECO:0007669"/>
    <property type="project" value="UniProtKB-UniRule"/>
</dbReference>
<dbReference type="NCBIfam" id="TIGR02660">
    <property type="entry name" value="nifV_homocitr"/>
    <property type="match status" value="1"/>
</dbReference>
<dbReference type="PANTHER" id="PTHR42880">
    <property type="entry name" value="HOMOCITRATE SYNTHASE"/>
    <property type="match status" value="1"/>
</dbReference>
<dbReference type="PROSITE" id="PS00816">
    <property type="entry name" value="AIPM_HOMOCIT_SYNTH_2"/>
    <property type="match status" value="1"/>
</dbReference>
<dbReference type="EC" id="2.3.3.14" evidence="3 8"/>
<keyword evidence="8" id="KW-0535">Nitrogen fixation</keyword>
<dbReference type="GO" id="GO:0009399">
    <property type="term" value="P:nitrogen fixation"/>
    <property type="evidence" value="ECO:0007669"/>
    <property type="project" value="UniProtKB-UniRule"/>
</dbReference>
<sequence>MARKTTFQKPSLIINDTTLRDGEQSAGVAFTQDEKIAIARQLWEIGVPELEVGIPAMGLDECRRIGALRQALPDATLMVWCRMHATDIRQAAALGMNWVDISIPISEQMMEHKLARSRDQVLRELADHVSLAKSLGLNVCIGCEDASRASLADLRVVADLALRTGAERLRYADTVGILDPFTTYDRIRALRQFWPLQLEMHAHDDLGLATANTLAAFRAGATHANTTVIGLGERAGNAPLEEVVMALKQCFNIDLQIPSHRLPALCDFVAKASGRSIAQQKPLVGEYVFTHESGMHVDGLLKDKNNYQGVDPASLGREHKLVLGKHSGRNAVRSVFASLGYQLANEQIDLVLEQIRYFAERAKRNPTESELRWVYQRLFKSPQRVAL</sequence>
<comment type="similarity">
    <text evidence="2 7">Belongs to the alpha-IPM synthase/homocitrate synthase family.</text>
</comment>
<evidence type="ECO:0000256" key="1">
    <source>
        <dbReference type="ARBA" id="ARBA00003050"/>
    </source>
</evidence>
<dbReference type="AlphaFoldDB" id="C4L9I8"/>
<reference evidence="11" key="1">
    <citation type="submission" date="2009-05" db="EMBL/GenBank/DDBJ databases">
        <title>Complete sequence of Tolumonas auensis DSM 9187.</title>
        <authorList>
            <consortium name="US DOE Joint Genome Institute"/>
            <person name="Lucas S."/>
            <person name="Copeland A."/>
            <person name="Lapidus A."/>
            <person name="Glavina del Rio T."/>
            <person name="Tice H."/>
            <person name="Bruce D."/>
            <person name="Goodwin L."/>
            <person name="Pitluck S."/>
            <person name="Chertkov O."/>
            <person name="Brettin T."/>
            <person name="Detter J.C."/>
            <person name="Han C."/>
            <person name="Larimer F."/>
            <person name="Land M."/>
            <person name="Hauser L."/>
            <person name="Kyrpides N."/>
            <person name="Mikhailova N."/>
            <person name="Spring S."/>
            <person name="Beller H."/>
        </authorList>
    </citation>
    <scope>NUCLEOTIDE SEQUENCE [LARGE SCALE GENOMIC DNA]</scope>
    <source>
        <strain evidence="11">DSM 9187 / TA4</strain>
    </source>
</reference>
<dbReference type="InterPro" id="IPR000891">
    <property type="entry name" value="PYR_CT"/>
</dbReference>
<dbReference type="Gene3D" id="3.20.20.70">
    <property type="entry name" value="Aldolase class I"/>
    <property type="match status" value="1"/>
</dbReference>
<proteinExistence type="inferred from homology"/>
<dbReference type="PANTHER" id="PTHR42880:SF1">
    <property type="entry name" value="ISOPROPYLMALATE_HOMOCITRATE_CITRAMALATE SYNTHASE FAMILY PROTEIN"/>
    <property type="match status" value="1"/>
</dbReference>
<comment type="function">
    <text evidence="1 8">This protein is a Fe-Mo-cofactor biosynthetic component.</text>
</comment>
<evidence type="ECO:0000256" key="6">
    <source>
        <dbReference type="ARBA" id="ARBA00048019"/>
    </source>
</evidence>
<dbReference type="GO" id="GO:0019752">
    <property type="term" value="P:carboxylic acid metabolic process"/>
    <property type="evidence" value="ECO:0007669"/>
    <property type="project" value="UniProtKB-UniRule"/>
</dbReference>
<accession>C4L9I8</accession>
<protein>
    <recommendedName>
        <fullName evidence="4 8">Homocitrate synthase</fullName>
        <ecNumber evidence="3 8">2.3.3.14</ecNumber>
    </recommendedName>
</protein>
<dbReference type="SUPFAM" id="SSF51569">
    <property type="entry name" value="Aldolase"/>
    <property type="match status" value="1"/>
</dbReference>
<dbReference type="Pfam" id="PF00682">
    <property type="entry name" value="HMGL-like"/>
    <property type="match status" value="1"/>
</dbReference>
<dbReference type="InterPro" id="IPR054691">
    <property type="entry name" value="LeuA/HCS_post-cat"/>
</dbReference>
<dbReference type="KEGG" id="tau:Tola_2344"/>
<evidence type="ECO:0000256" key="7">
    <source>
        <dbReference type="RuleBase" id="RU003523"/>
    </source>
</evidence>
<name>C4L9I8_TOLAT</name>
<dbReference type="InterPro" id="IPR013785">
    <property type="entry name" value="Aldolase_TIM"/>
</dbReference>
<feature type="domain" description="Pyruvate carboxyltransferase" evidence="9">
    <location>
        <begin position="12"/>
        <end position="263"/>
    </location>
</feature>
<dbReference type="CDD" id="cd07939">
    <property type="entry name" value="DRE_TIM_NifV"/>
    <property type="match status" value="1"/>
</dbReference>
<evidence type="ECO:0000256" key="5">
    <source>
        <dbReference type="ARBA" id="ARBA00022679"/>
    </source>
</evidence>
<dbReference type="PROSITE" id="PS00815">
    <property type="entry name" value="AIPM_HOMOCIT_SYNTH_1"/>
    <property type="match status" value="1"/>
</dbReference>
<dbReference type="OrthoDB" id="9803573at2"/>
<dbReference type="RefSeq" id="WP_015879409.1">
    <property type="nucleotide sequence ID" value="NC_012691.1"/>
</dbReference>
<organism evidence="10 11">
    <name type="scientific">Tolumonas auensis (strain DSM 9187 / NBRC 110442 / TA 4)</name>
    <dbReference type="NCBI Taxonomy" id="595494"/>
    <lineage>
        <taxon>Bacteria</taxon>
        <taxon>Pseudomonadati</taxon>
        <taxon>Pseudomonadota</taxon>
        <taxon>Gammaproteobacteria</taxon>
        <taxon>Aeromonadales</taxon>
        <taxon>Aeromonadaceae</taxon>
        <taxon>Tolumonas</taxon>
    </lineage>
</organism>
<dbReference type="eggNOG" id="COG0119">
    <property type="taxonomic scope" value="Bacteria"/>
</dbReference>
<dbReference type="InterPro" id="IPR002034">
    <property type="entry name" value="AIPM/Hcit_synth_CS"/>
</dbReference>
<dbReference type="Gene3D" id="1.10.238.260">
    <property type="match status" value="1"/>
</dbReference>
<dbReference type="InterPro" id="IPR013477">
    <property type="entry name" value="NifV/FrbC"/>
</dbReference>
<evidence type="ECO:0000256" key="8">
    <source>
        <dbReference type="RuleBase" id="RU367143"/>
    </source>
</evidence>
<dbReference type="HOGENOM" id="CLU_022158_4_0_6"/>
<evidence type="ECO:0000256" key="3">
    <source>
        <dbReference type="ARBA" id="ARBA00012974"/>
    </source>
</evidence>
<keyword evidence="11" id="KW-1185">Reference proteome</keyword>